<dbReference type="Proteomes" id="UP000077755">
    <property type="component" value="Chromosome 7"/>
</dbReference>
<evidence type="ECO:0000256" key="3">
    <source>
        <dbReference type="ARBA" id="ARBA00022617"/>
    </source>
</evidence>
<feature type="binding site" description="axial binding residue" evidence="11">
    <location>
        <position position="923"/>
    </location>
    <ligand>
        <name>heme</name>
        <dbReference type="ChEBI" id="CHEBI:30413"/>
    </ligand>
    <ligandPart>
        <name>Fe</name>
        <dbReference type="ChEBI" id="CHEBI:18248"/>
    </ligandPart>
</feature>
<evidence type="ECO:0000256" key="2">
    <source>
        <dbReference type="ARBA" id="ARBA00010617"/>
    </source>
</evidence>
<evidence type="ECO:0000256" key="10">
    <source>
        <dbReference type="ARBA" id="ARBA00023136"/>
    </source>
</evidence>
<keyword evidence="7" id="KW-0560">Oxidoreductase</keyword>
<reference evidence="12" key="1">
    <citation type="journal article" date="2016" name="Nat. Genet.">
        <title>A high-quality carrot genome assembly provides new insights into carotenoid accumulation and asterid genome evolution.</title>
        <authorList>
            <person name="Iorizzo M."/>
            <person name="Ellison S."/>
            <person name="Senalik D."/>
            <person name="Zeng P."/>
            <person name="Satapoomin P."/>
            <person name="Huang J."/>
            <person name="Bowman M."/>
            <person name="Iovene M."/>
            <person name="Sanseverino W."/>
            <person name="Cavagnaro P."/>
            <person name="Yildiz M."/>
            <person name="Macko-Podgorni A."/>
            <person name="Moranska E."/>
            <person name="Grzebelus E."/>
            <person name="Grzebelus D."/>
            <person name="Ashrafi H."/>
            <person name="Zheng Z."/>
            <person name="Cheng S."/>
            <person name="Spooner D."/>
            <person name="Van Deynze A."/>
            <person name="Simon P."/>
        </authorList>
    </citation>
    <scope>NUCLEOTIDE SEQUENCE</scope>
    <source>
        <tissue evidence="12">Leaf</tissue>
    </source>
</reference>
<evidence type="ECO:0000256" key="7">
    <source>
        <dbReference type="ARBA" id="ARBA00023002"/>
    </source>
</evidence>
<comment type="similarity">
    <text evidence="2">Belongs to the cytochrome P450 family.</text>
</comment>
<dbReference type="InterPro" id="IPR002401">
    <property type="entry name" value="Cyt_P450_E_grp-I"/>
</dbReference>
<dbReference type="InterPro" id="IPR001128">
    <property type="entry name" value="Cyt_P450"/>
</dbReference>
<keyword evidence="10" id="KW-0472">Membrane</keyword>
<dbReference type="Gene3D" id="1.10.630.10">
    <property type="entry name" value="Cytochrome P450"/>
    <property type="match status" value="2"/>
</dbReference>
<evidence type="ECO:0000256" key="11">
    <source>
        <dbReference type="PIRSR" id="PIRSR602401-1"/>
    </source>
</evidence>
<evidence type="ECO:0000256" key="5">
    <source>
        <dbReference type="ARBA" id="ARBA00022723"/>
    </source>
</evidence>
<keyword evidence="4" id="KW-0812">Transmembrane</keyword>
<dbReference type="FunFam" id="1.10.630.10:FF:000029">
    <property type="entry name" value="Cytochrome P450 734A1"/>
    <property type="match status" value="2"/>
</dbReference>
<evidence type="ECO:0008006" key="14">
    <source>
        <dbReference type="Google" id="ProtNLM"/>
    </source>
</evidence>
<dbReference type="PRINTS" id="PR00463">
    <property type="entry name" value="EP450I"/>
</dbReference>
<dbReference type="PRINTS" id="PR00385">
    <property type="entry name" value="P450"/>
</dbReference>
<gene>
    <name evidence="12" type="ORF">DCAR_0729028</name>
</gene>
<dbReference type="InterPro" id="IPR050665">
    <property type="entry name" value="Cytochrome_P450_Monooxygen"/>
</dbReference>
<evidence type="ECO:0000256" key="4">
    <source>
        <dbReference type="ARBA" id="ARBA00022692"/>
    </source>
</evidence>
<comment type="cofactor">
    <cofactor evidence="11">
        <name>heme</name>
        <dbReference type="ChEBI" id="CHEBI:30413"/>
    </cofactor>
</comment>
<dbReference type="Pfam" id="PF00067">
    <property type="entry name" value="p450"/>
    <property type="match status" value="2"/>
</dbReference>
<organism evidence="12 13">
    <name type="scientific">Daucus carota subsp. sativus</name>
    <name type="common">Carrot</name>
    <dbReference type="NCBI Taxonomy" id="79200"/>
    <lineage>
        <taxon>Eukaryota</taxon>
        <taxon>Viridiplantae</taxon>
        <taxon>Streptophyta</taxon>
        <taxon>Embryophyta</taxon>
        <taxon>Tracheophyta</taxon>
        <taxon>Spermatophyta</taxon>
        <taxon>Magnoliopsida</taxon>
        <taxon>eudicotyledons</taxon>
        <taxon>Gunneridae</taxon>
        <taxon>Pentapetalae</taxon>
        <taxon>asterids</taxon>
        <taxon>campanulids</taxon>
        <taxon>Apiales</taxon>
        <taxon>Apiaceae</taxon>
        <taxon>Apioideae</taxon>
        <taxon>Scandiceae</taxon>
        <taxon>Daucinae</taxon>
        <taxon>Daucus</taxon>
        <taxon>Daucus sect. Daucus</taxon>
    </lineage>
</organism>
<name>A0AAF0XN79_DAUCS</name>
<dbReference type="EMBL" id="CP093349">
    <property type="protein sequence ID" value="WOH09571.1"/>
    <property type="molecule type" value="Genomic_DNA"/>
</dbReference>
<proteinExistence type="inferred from homology"/>
<accession>A0AAF0XN79</accession>
<dbReference type="GO" id="GO:0016020">
    <property type="term" value="C:membrane"/>
    <property type="evidence" value="ECO:0007669"/>
    <property type="project" value="UniProtKB-SubCell"/>
</dbReference>
<dbReference type="GO" id="GO:0020037">
    <property type="term" value="F:heme binding"/>
    <property type="evidence" value="ECO:0007669"/>
    <property type="project" value="InterPro"/>
</dbReference>
<keyword evidence="3 11" id="KW-0349">Heme</keyword>
<keyword evidence="8 11" id="KW-0408">Iron</keyword>
<dbReference type="PANTHER" id="PTHR24282">
    <property type="entry name" value="CYTOCHROME P450 FAMILY MEMBER"/>
    <property type="match status" value="1"/>
</dbReference>
<dbReference type="AlphaFoldDB" id="A0AAF0XN79"/>
<keyword evidence="6" id="KW-1133">Transmembrane helix</keyword>
<dbReference type="SUPFAM" id="SSF48264">
    <property type="entry name" value="Cytochrome P450"/>
    <property type="match status" value="2"/>
</dbReference>
<comment type="subcellular location">
    <subcellularLocation>
        <location evidence="1">Membrane</location>
    </subcellularLocation>
</comment>
<evidence type="ECO:0000256" key="1">
    <source>
        <dbReference type="ARBA" id="ARBA00004370"/>
    </source>
</evidence>
<evidence type="ECO:0000256" key="9">
    <source>
        <dbReference type="ARBA" id="ARBA00023033"/>
    </source>
</evidence>
<reference evidence="12" key="2">
    <citation type="submission" date="2022-03" db="EMBL/GenBank/DDBJ databases">
        <title>Draft title - Genomic analysis of global carrot germplasm unveils the trajectory of domestication and the origin of high carotenoid orange carrot.</title>
        <authorList>
            <person name="Iorizzo M."/>
            <person name="Ellison S."/>
            <person name="Senalik D."/>
            <person name="Macko-Podgorni A."/>
            <person name="Grzebelus D."/>
            <person name="Bostan H."/>
            <person name="Rolling W."/>
            <person name="Curaba J."/>
            <person name="Simon P."/>
        </authorList>
    </citation>
    <scope>NUCLEOTIDE SEQUENCE</scope>
    <source>
        <tissue evidence="12">Leaf</tissue>
    </source>
</reference>
<protein>
    <recommendedName>
        <fullName evidence="14">Cytochrome P450</fullName>
    </recommendedName>
</protein>
<evidence type="ECO:0000256" key="6">
    <source>
        <dbReference type="ARBA" id="ARBA00022989"/>
    </source>
</evidence>
<dbReference type="GO" id="GO:0005506">
    <property type="term" value="F:iron ion binding"/>
    <property type="evidence" value="ECO:0007669"/>
    <property type="project" value="InterPro"/>
</dbReference>
<keyword evidence="9" id="KW-0503">Monooxygenase</keyword>
<dbReference type="InterPro" id="IPR036396">
    <property type="entry name" value="Cyt_P450_sf"/>
</dbReference>
<sequence>MDAAIASIVFSVLALGILSYTIKLANKYWFRPKQVEKRLRDIGFGGNPYRIIFGDAKDVEGMRAEVTSKPMELSDDVASRILPYHNHLVQKYGKKYFMWFGPKARIGIMDPALVKEILSRPNDFRKPSKDQMAEVLVGGLFTSEGNVWAKHKKVLNPSFHIEKIKNMVPSIVDSCTEMMNKWNVSLDAKESVEVDMWPEVEALTFNIMCNTLVVGRSIEETQKIYKLRVKVNQQAAKLAKLMIFPGWWNLPTKELKILKEAHREIGILIKQGVTKRLEAMKNGASNPGDMLGLMLEAYQDETSGFTLEDVIEECRSFHFIGPESTARSLVWVLYVLSHYPEWQEKAREEILQVFGDQKPNVEGLSQLKIVTMIVYEVLRLYPPTSMVHRSISKDTKLGDMVLPGWVQITIPITLMNHDPDIWGEDVKQFKPERFAEGVFNSKMQSIFLAFAGGPRKCIGQSMAMVTDKFVIATILQRYILELSPSYLHAPKHSFLLIPQHGMKLVVRKRFRGNPYRIIFGDIKDVEGMRAQVTSEPMELSDDVASRILPYHNHLVQTYGKKYILWFGVKPRLGIMDPALVKEILSRPSDFQKPRKDQMAEVLGGGLFTTEGSVWTKHKKILNPSFHIEKIKNMVPSIVDSCTEMMNKWNVSLDAKESVEVDMLPEVEALTFNIMCNALVVGRSIEETEKIHKLRLKVNQQAEKLAKLMIFPGWWNLPTKDVKILKDAHREIGILTKQVVTKRLEAMKKGASNPGDMLGSMLDAYQDETSGFTLEDVIEECRSFHFVGPETTSRSLVWVLYVLSHYPEWQEKAREEILQVFGDQKPNVQGLSQLKIVTMIVYEVLRLYPPTGVIHRSISKDTKLGDMVIPGWVQLTIPITLINHDPDIWGEDVKQFKPERFAEGVFNSKMQSIFLAFAGGPRKCIGQSMAMVTAKFVIATILQRYRLELSPSYLHAPKHSFLLIPQHGMKLVVSKRV</sequence>
<evidence type="ECO:0000256" key="8">
    <source>
        <dbReference type="ARBA" id="ARBA00023004"/>
    </source>
</evidence>
<dbReference type="PANTHER" id="PTHR24282:SF273">
    <property type="entry name" value="CYTOCHROME P450 CYP72A219-LIKE"/>
    <property type="match status" value="1"/>
</dbReference>
<evidence type="ECO:0000313" key="12">
    <source>
        <dbReference type="EMBL" id="WOH09571.1"/>
    </source>
</evidence>
<evidence type="ECO:0000313" key="13">
    <source>
        <dbReference type="Proteomes" id="UP000077755"/>
    </source>
</evidence>
<dbReference type="GO" id="GO:0016705">
    <property type="term" value="F:oxidoreductase activity, acting on paired donors, with incorporation or reduction of molecular oxygen"/>
    <property type="evidence" value="ECO:0007669"/>
    <property type="project" value="InterPro"/>
</dbReference>
<keyword evidence="5 11" id="KW-0479">Metal-binding</keyword>
<keyword evidence="13" id="KW-1185">Reference proteome</keyword>
<dbReference type="GO" id="GO:0004497">
    <property type="term" value="F:monooxygenase activity"/>
    <property type="evidence" value="ECO:0007669"/>
    <property type="project" value="UniProtKB-KW"/>
</dbReference>